<name>A0A1H2E8C9_9GAMM</name>
<keyword evidence="4" id="KW-1185">Reference proteome</keyword>
<keyword evidence="1" id="KW-0812">Transmembrane</keyword>
<dbReference type="OrthoDB" id="6900247at2"/>
<dbReference type="STRING" id="1434072.SAMN05216210_0443"/>
<evidence type="ECO:0000256" key="1">
    <source>
        <dbReference type="SAM" id="Phobius"/>
    </source>
</evidence>
<proteinExistence type="predicted"/>
<sequence length="172" mass="18709">MQVTTNIRKMDLIRLNLLVLPRQRSTYIGMLVLALFAFAVICWMSGFPQTTVNWVAALVGSLAGGIVGTLVGVVFSIVSILLMSSVGNGILGEHVYTLSADGLHEQTVANEGLSKWSGIRQVEMAGQYLIFQISGYLFHIVPQRSFASRAGFEAFAAASIEHWEKAHRKPAG</sequence>
<protein>
    <submittedName>
        <fullName evidence="3">YcxB-like protein</fullName>
    </submittedName>
</protein>
<feature type="domain" description="YcxB-like C-terminal" evidence="2">
    <location>
        <begin position="99"/>
        <end position="156"/>
    </location>
</feature>
<reference evidence="4" key="1">
    <citation type="submission" date="2016-10" db="EMBL/GenBank/DDBJ databases">
        <authorList>
            <person name="Varghese N."/>
            <person name="Submissions S."/>
        </authorList>
    </citation>
    <scope>NUCLEOTIDE SEQUENCE [LARGE SCALE GENOMIC DNA]</scope>
    <source>
        <strain evidence="4">CECT 8338</strain>
    </source>
</reference>
<keyword evidence="1" id="KW-1133">Transmembrane helix</keyword>
<dbReference type="RefSeq" id="WP_092383699.1">
    <property type="nucleotide sequence ID" value="NZ_LT629787.1"/>
</dbReference>
<dbReference type="AlphaFoldDB" id="A0A1H2E8C9"/>
<evidence type="ECO:0000313" key="4">
    <source>
        <dbReference type="Proteomes" id="UP000243924"/>
    </source>
</evidence>
<dbReference type="EMBL" id="LT629787">
    <property type="protein sequence ID" value="SDT91333.1"/>
    <property type="molecule type" value="Genomic_DNA"/>
</dbReference>
<organism evidence="3 4">
    <name type="scientific">Halopseudomonas salegens</name>
    <dbReference type="NCBI Taxonomy" id="1434072"/>
    <lineage>
        <taxon>Bacteria</taxon>
        <taxon>Pseudomonadati</taxon>
        <taxon>Pseudomonadota</taxon>
        <taxon>Gammaproteobacteria</taxon>
        <taxon>Pseudomonadales</taxon>
        <taxon>Pseudomonadaceae</taxon>
        <taxon>Halopseudomonas</taxon>
    </lineage>
</organism>
<keyword evidence="1" id="KW-0472">Membrane</keyword>
<feature type="transmembrane region" description="Helical" evidence="1">
    <location>
        <begin position="54"/>
        <end position="82"/>
    </location>
</feature>
<gene>
    <name evidence="3" type="ORF">SAMN05216210_0443</name>
</gene>
<accession>A0A1H2E8C9</accession>
<dbReference type="Pfam" id="PF14317">
    <property type="entry name" value="YcxB"/>
    <property type="match status" value="1"/>
</dbReference>
<evidence type="ECO:0000259" key="2">
    <source>
        <dbReference type="Pfam" id="PF14317"/>
    </source>
</evidence>
<feature type="transmembrane region" description="Helical" evidence="1">
    <location>
        <begin position="27"/>
        <end position="48"/>
    </location>
</feature>
<dbReference type="Proteomes" id="UP000243924">
    <property type="component" value="Chromosome I"/>
</dbReference>
<dbReference type="InterPro" id="IPR025588">
    <property type="entry name" value="YcxB-like_C"/>
</dbReference>
<evidence type="ECO:0000313" key="3">
    <source>
        <dbReference type="EMBL" id="SDT91333.1"/>
    </source>
</evidence>